<organism evidence="2 4">
    <name type="scientific">Adineta ricciae</name>
    <name type="common">Rotifer</name>
    <dbReference type="NCBI Taxonomy" id="249248"/>
    <lineage>
        <taxon>Eukaryota</taxon>
        <taxon>Metazoa</taxon>
        <taxon>Spiralia</taxon>
        <taxon>Gnathifera</taxon>
        <taxon>Rotifera</taxon>
        <taxon>Eurotatoria</taxon>
        <taxon>Bdelloidea</taxon>
        <taxon>Adinetida</taxon>
        <taxon>Adinetidae</taxon>
        <taxon>Adineta</taxon>
    </lineage>
</organism>
<dbReference type="AlphaFoldDB" id="A0A815PDP3"/>
<dbReference type="Proteomes" id="UP000663828">
    <property type="component" value="Unassembled WGS sequence"/>
</dbReference>
<evidence type="ECO:0008006" key="5">
    <source>
        <dbReference type="Google" id="ProtNLM"/>
    </source>
</evidence>
<evidence type="ECO:0000313" key="3">
    <source>
        <dbReference type="Proteomes" id="UP000663828"/>
    </source>
</evidence>
<comment type="caution">
    <text evidence="2">The sequence shown here is derived from an EMBL/GenBank/DDBJ whole genome shotgun (WGS) entry which is preliminary data.</text>
</comment>
<gene>
    <name evidence="2" type="ORF">EDS130_LOCUS39306</name>
    <name evidence="1" type="ORF">XAT740_LOCUS23577</name>
</gene>
<dbReference type="PANTHER" id="PTHR36182:SF1">
    <property type="entry name" value="PROTEIN, PUTATIVE (AFU_ORTHOLOGUE AFUA_6G10930)-RELATED"/>
    <property type="match status" value="1"/>
</dbReference>
<evidence type="ECO:0000313" key="2">
    <source>
        <dbReference type="EMBL" id="CAF1447492.1"/>
    </source>
</evidence>
<name>A0A815PDP3_ADIRI</name>
<dbReference type="OrthoDB" id="2342176at2759"/>
<accession>A0A815PDP3</accession>
<dbReference type="EMBL" id="CAJNOR010001787">
    <property type="protein sequence ID" value="CAF1199214.1"/>
    <property type="molecule type" value="Genomic_DNA"/>
</dbReference>
<evidence type="ECO:0000313" key="1">
    <source>
        <dbReference type="EMBL" id="CAF1199214.1"/>
    </source>
</evidence>
<keyword evidence="3" id="KW-1185">Reference proteome</keyword>
<dbReference type="Proteomes" id="UP000663852">
    <property type="component" value="Unassembled WGS sequence"/>
</dbReference>
<dbReference type="PANTHER" id="PTHR36182">
    <property type="entry name" value="PROTEIN, PUTATIVE (AFU_ORTHOLOGUE AFUA_6G10930)-RELATED"/>
    <property type="match status" value="1"/>
</dbReference>
<protein>
    <recommendedName>
        <fullName evidence="5">Lytic polysaccharide monooxygenase</fullName>
    </recommendedName>
</protein>
<evidence type="ECO:0000313" key="4">
    <source>
        <dbReference type="Proteomes" id="UP000663852"/>
    </source>
</evidence>
<dbReference type="Gene3D" id="2.70.50.70">
    <property type="match status" value="1"/>
</dbReference>
<dbReference type="EMBL" id="CAJNOJ010000435">
    <property type="protein sequence ID" value="CAF1447492.1"/>
    <property type="molecule type" value="Genomic_DNA"/>
</dbReference>
<proteinExistence type="predicted"/>
<reference evidence="2" key="1">
    <citation type="submission" date="2021-02" db="EMBL/GenBank/DDBJ databases">
        <authorList>
            <person name="Nowell W R."/>
        </authorList>
    </citation>
    <scope>NUCLEOTIDE SEQUENCE</scope>
</reference>
<sequence length="250" mass="27297">MFSFILSIFAHARIRRPIPLAAVPENPSGNEYNKPLRIQGNSFPFPCKNLHKQPGVNKAPTEIWQAGRMGRFEILNHMSDGEGNLAPHSGGSCQASLSFDNGETWKVLHTYQGGCPRDVKFRSERAGPNQVFFFHIPAETRAGAALFSWSWFAVTPSRPEMFQNCASVMITGSGNDTLDHLPDMFVGDLTIEGHINQGECRTALGYAVVFPDPGAALTITEVPGVIFKEPTPGKCYAKGSKNKTATVGQM</sequence>